<comment type="caution">
    <text evidence="2">The sequence shown here is derived from an EMBL/GenBank/DDBJ whole genome shotgun (WGS) entry which is preliminary data.</text>
</comment>
<evidence type="ECO:0000313" key="2">
    <source>
        <dbReference type="EMBL" id="KKQ94240.1"/>
    </source>
</evidence>
<name>A0A0G0M1N9_9BACT</name>
<dbReference type="EMBL" id="LBVW01000003">
    <property type="protein sequence ID" value="KKQ94240.1"/>
    <property type="molecule type" value="Genomic_DNA"/>
</dbReference>
<feature type="domain" description="Transposase IS200-like" evidence="1">
    <location>
        <begin position="9"/>
        <end position="152"/>
    </location>
</feature>
<dbReference type="Pfam" id="PF01797">
    <property type="entry name" value="Y1_Tnp"/>
    <property type="match status" value="1"/>
</dbReference>
<dbReference type="GO" id="GO:0003677">
    <property type="term" value="F:DNA binding"/>
    <property type="evidence" value="ECO:0007669"/>
    <property type="project" value="InterPro"/>
</dbReference>
<dbReference type="GO" id="GO:0004803">
    <property type="term" value="F:transposase activity"/>
    <property type="evidence" value="ECO:0007669"/>
    <property type="project" value="InterPro"/>
</dbReference>
<organism evidence="2 3">
    <name type="scientific">Candidatus Woesebacteria bacterium GW2011_GWB1_39_10b</name>
    <dbReference type="NCBI Taxonomy" id="1618573"/>
    <lineage>
        <taxon>Bacteria</taxon>
        <taxon>Candidatus Woeseibacteriota</taxon>
    </lineage>
</organism>
<sequence length="223" mass="26593">MPIRKTPIVTDQIYHVFNRGINKQPIFFTKRNYLRALDTIKYYRFYKPPLPYSKYIKLTDNIKNLLKESIRSVEKGVHIISYTLMPNHYHFLLKQLKDGGINNFIRNFQISYTKYVNKRFDRTGALIQSQFKAVLIEDDEQLMHISRYIHLNPHTSFVVKDLKELKSYPWSSLAEYLGVAKNGFCSKDIVLSLFKEKDIYWKFIANQADYQKRLDKIKHLTLD</sequence>
<dbReference type="AlphaFoldDB" id="A0A0G0M1N9"/>
<dbReference type="InterPro" id="IPR036515">
    <property type="entry name" value="Transposase_17_sf"/>
</dbReference>
<dbReference type="Gene3D" id="3.30.70.1290">
    <property type="entry name" value="Transposase IS200-like"/>
    <property type="match status" value="1"/>
</dbReference>
<gene>
    <name evidence="2" type="ORF">UT19_C0003G0045</name>
</gene>
<protein>
    <recommendedName>
        <fullName evidence="1">Transposase IS200-like domain-containing protein</fullName>
    </recommendedName>
</protein>
<reference evidence="2 3" key="1">
    <citation type="journal article" date="2015" name="Nature">
        <title>rRNA introns, odd ribosomes, and small enigmatic genomes across a large radiation of phyla.</title>
        <authorList>
            <person name="Brown C.T."/>
            <person name="Hug L.A."/>
            <person name="Thomas B.C."/>
            <person name="Sharon I."/>
            <person name="Castelle C.J."/>
            <person name="Singh A."/>
            <person name="Wilkins M.J."/>
            <person name="Williams K.H."/>
            <person name="Banfield J.F."/>
        </authorList>
    </citation>
    <scope>NUCLEOTIDE SEQUENCE [LARGE SCALE GENOMIC DNA]</scope>
</reference>
<dbReference type="PANTHER" id="PTHR34322:SF2">
    <property type="entry name" value="TRANSPOSASE IS200-LIKE DOMAIN-CONTAINING PROTEIN"/>
    <property type="match status" value="1"/>
</dbReference>
<dbReference type="PATRIC" id="fig|1618573.3.peg.232"/>
<dbReference type="PANTHER" id="PTHR34322">
    <property type="entry name" value="TRANSPOSASE, Y1_TNP DOMAIN-CONTAINING"/>
    <property type="match status" value="1"/>
</dbReference>
<proteinExistence type="predicted"/>
<dbReference type="SUPFAM" id="SSF143422">
    <property type="entry name" value="Transposase IS200-like"/>
    <property type="match status" value="1"/>
</dbReference>
<dbReference type="InterPro" id="IPR002686">
    <property type="entry name" value="Transposase_17"/>
</dbReference>
<evidence type="ECO:0000259" key="1">
    <source>
        <dbReference type="SMART" id="SM01321"/>
    </source>
</evidence>
<evidence type="ECO:0000313" key="3">
    <source>
        <dbReference type="Proteomes" id="UP000034932"/>
    </source>
</evidence>
<dbReference type="GO" id="GO:0006313">
    <property type="term" value="P:DNA transposition"/>
    <property type="evidence" value="ECO:0007669"/>
    <property type="project" value="InterPro"/>
</dbReference>
<dbReference type="Proteomes" id="UP000034932">
    <property type="component" value="Unassembled WGS sequence"/>
</dbReference>
<accession>A0A0G0M1N9</accession>
<dbReference type="SMART" id="SM01321">
    <property type="entry name" value="Y1_Tnp"/>
    <property type="match status" value="1"/>
</dbReference>